<dbReference type="InterPro" id="IPR036180">
    <property type="entry name" value="Gelsolin-like_dom_sf"/>
</dbReference>
<dbReference type="STRING" id="1173061.A0A0J9X9M7"/>
<evidence type="ECO:0000259" key="7">
    <source>
        <dbReference type="Pfam" id="PF04810"/>
    </source>
</evidence>
<feature type="domain" description="Sec23/Sec24 helical" evidence="9">
    <location>
        <begin position="694"/>
        <end position="794"/>
    </location>
</feature>
<dbReference type="InterPro" id="IPR029006">
    <property type="entry name" value="ADF-H/Gelsolin-like_dom_sf"/>
</dbReference>
<feature type="domain" description="Sec23/Sec24 beta-sandwich" evidence="10">
    <location>
        <begin position="598"/>
        <end position="682"/>
    </location>
</feature>
<dbReference type="PANTHER" id="PTHR13803:SF4">
    <property type="entry name" value="SECRETORY 24CD, ISOFORM C"/>
    <property type="match status" value="1"/>
</dbReference>
<evidence type="ECO:0000313" key="11">
    <source>
        <dbReference type="EMBL" id="CDO54122.1"/>
    </source>
</evidence>
<dbReference type="InterPro" id="IPR006896">
    <property type="entry name" value="Sec23/24_trunk_dom"/>
</dbReference>
<keyword evidence="12" id="KW-1185">Reference proteome</keyword>
<feature type="region of interest" description="Disordered" evidence="6">
    <location>
        <begin position="115"/>
        <end position="146"/>
    </location>
</feature>
<proteinExistence type="inferred from homology"/>
<name>A0A0J9X9M7_GEOCN</name>
<feature type="compositionally biased region" description="Polar residues" evidence="6">
    <location>
        <begin position="115"/>
        <end position="145"/>
    </location>
</feature>
<dbReference type="InterPro" id="IPR006900">
    <property type="entry name" value="Sec23/24_helical_dom"/>
</dbReference>
<dbReference type="Gene3D" id="3.40.20.10">
    <property type="entry name" value="Severin"/>
    <property type="match status" value="1"/>
</dbReference>
<dbReference type="Pfam" id="PF04810">
    <property type="entry name" value="zf-Sec23_Sec24"/>
    <property type="match status" value="1"/>
</dbReference>
<dbReference type="GO" id="GO:0090110">
    <property type="term" value="P:COPII-coated vesicle cargo loading"/>
    <property type="evidence" value="ECO:0007669"/>
    <property type="project" value="TreeGrafter"/>
</dbReference>
<feature type="domain" description="Zinc finger Sec23/Sec24-type" evidence="7">
    <location>
        <begin position="246"/>
        <end position="284"/>
    </location>
</feature>
<dbReference type="Pfam" id="PF08033">
    <property type="entry name" value="Sec23_BS"/>
    <property type="match status" value="1"/>
</dbReference>
<dbReference type="InterPro" id="IPR006895">
    <property type="entry name" value="Znf_Sec23_Sec24"/>
</dbReference>
<evidence type="ECO:0000259" key="10">
    <source>
        <dbReference type="Pfam" id="PF08033"/>
    </source>
</evidence>
<dbReference type="SUPFAM" id="SSF82754">
    <property type="entry name" value="C-terminal, gelsolin-like domain of Sec23/24"/>
    <property type="match status" value="1"/>
</dbReference>
<dbReference type="InterPro" id="IPR036174">
    <property type="entry name" value="Znf_Sec23_Sec24_sf"/>
</dbReference>
<dbReference type="GO" id="GO:0000139">
    <property type="term" value="C:Golgi membrane"/>
    <property type="evidence" value="ECO:0007669"/>
    <property type="project" value="UniProtKB-SubCell"/>
</dbReference>
<protein>
    <submittedName>
        <fullName evidence="11">Similar to Saccharomyces cerevisiae YHR098C SFB3 Component of the Sec23p-Sfb3p heterodimer of the COPII vesicle coat</fullName>
    </submittedName>
</protein>
<dbReference type="GO" id="GO:0008270">
    <property type="term" value="F:zinc ion binding"/>
    <property type="evidence" value="ECO:0007669"/>
    <property type="project" value="InterPro"/>
</dbReference>
<evidence type="ECO:0000256" key="5">
    <source>
        <dbReference type="ARBA" id="ARBA00023034"/>
    </source>
</evidence>
<comment type="similarity">
    <text evidence="2">Belongs to the SEC23/SEC24 family. SEC24 subfamily.</text>
</comment>
<comment type="caution">
    <text evidence="11">The sequence shown here is derived from an EMBL/GenBank/DDBJ whole genome shotgun (WGS) entry which is preliminary data.</text>
</comment>
<dbReference type="AlphaFoldDB" id="A0A0J9X9M7"/>
<dbReference type="GO" id="GO:0070971">
    <property type="term" value="C:endoplasmic reticulum exit site"/>
    <property type="evidence" value="ECO:0007669"/>
    <property type="project" value="TreeGrafter"/>
</dbReference>
<accession>A0A0J9X9M7</accession>
<keyword evidence="5" id="KW-0333">Golgi apparatus</keyword>
<dbReference type="EMBL" id="CCBN010000006">
    <property type="protein sequence ID" value="CDO54122.1"/>
    <property type="molecule type" value="Genomic_DNA"/>
</dbReference>
<dbReference type="GO" id="GO:0030127">
    <property type="term" value="C:COPII vesicle coat"/>
    <property type="evidence" value="ECO:0007669"/>
    <property type="project" value="InterPro"/>
</dbReference>
<dbReference type="SUPFAM" id="SSF53300">
    <property type="entry name" value="vWA-like"/>
    <property type="match status" value="1"/>
</dbReference>
<dbReference type="SUPFAM" id="SSF82919">
    <property type="entry name" value="Zn-finger domain of Sec23/24"/>
    <property type="match status" value="1"/>
</dbReference>
<dbReference type="InterPro" id="IPR036465">
    <property type="entry name" value="vWFA_dom_sf"/>
</dbReference>
<dbReference type="Gene3D" id="3.40.50.410">
    <property type="entry name" value="von Willebrand factor, type A domain"/>
    <property type="match status" value="1"/>
</dbReference>
<dbReference type="SUPFAM" id="SSF81811">
    <property type="entry name" value="Helical domain of Sec23/24"/>
    <property type="match status" value="1"/>
</dbReference>
<dbReference type="Gene3D" id="1.20.120.730">
    <property type="entry name" value="Sec23/Sec24 helical domain"/>
    <property type="match status" value="1"/>
</dbReference>
<evidence type="ECO:0000256" key="6">
    <source>
        <dbReference type="SAM" id="MobiDB-lite"/>
    </source>
</evidence>
<keyword evidence="4" id="KW-0653">Protein transport</keyword>
<feature type="region of interest" description="Disordered" evidence="6">
    <location>
        <begin position="1"/>
        <end position="47"/>
    </location>
</feature>
<dbReference type="Pfam" id="PF04815">
    <property type="entry name" value="Sec23_helical"/>
    <property type="match status" value="1"/>
</dbReference>
<evidence type="ECO:0000256" key="1">
    <source>
        <dbReference type="ARBA" id="ARBA00004394"/>
    </source>
</evidence>
<evidence type="ECO:0000259" key="9">
    <source>
        <dbReference type="Pfam" id="PF04815"/>
    </source>
</evidence>
<dbReference type="InterPro" id="IPR036175">
    <property type="entry name" value="Sec23/24_helical_dom_sf"/>
</dbReference>
<dbReference type="GO" id="GO:0006886">
    <property type="term" value="P:intracellular protein transport"/>
    <property type="evidence" value="ECO:0007669"/>
    <property type="project" value="InterPro"/>
</dbReference>
<evidence type="ECO:0000259" key="8">
    <source>
        <dbReference type="Pfam" id="PF04811"/>
    </source>
</evidence>
<dbReference type="PANTHER" id="PTHR13803">
    <property type="entry name" value="SEC24-RELATED PROTEIN"/>
    <property type="match status" value="1"/>
</dbReference>
<dbReference type="GO" id="GO:0000149">
    <property type="term" value="F:SNARE binding"/>
    <property type="evidence" value="ECO:0007669"/>
    <property type="project" value="TreeGrafter"/>
</dbReference>
<dbReference type="Proteomes" id="UP000242525">
    <property type="component" value="Unassembled WGS sequence"/>
</dbReference>
<feature type="compositionally biased region" description="Low complexity" evidence="6">
    <location>
        <begin position="27"/>
        <end position="36"/>
    </location>
</feature>
<sequence length="977" mass="108728">MSFPPPSGIPSETDLNQQMAGLDVNSQQQPPTEQTQAPRRSKRPTRVFHSVSGAYDTLPATASNLIPEYGASPSFPNGADFISPIDRAVSAQPPIQQLQHQSFQKPGYELHQPIGSSGDQFQVGQEPQEQSFAPGISNSGTSNDVIPSLVADRASSQQKLGPTPLFKTFENTYPPPALTDFDVQDQGISGPQFARLTMYNVPSTESLRLSTKLPLGMTLRPLAPFSNKEHECGGVSTADFSNGVPPPRCNRCRAYMNPSMLFTAGGTRFTCNMCQFENEVSGEYFQPIDVTNRRIDWQTRPELAFGTYDILAPKEYWKDQEVEPAPLHHLVLIDVSRESIKKGLPKLAAEAIRAVIYGNGLDPGANAVRSFTGQEMPIFDEQGNPINVDRSIKYPAKAKIGIATYDRTVQFYNLSSKLEQAQMIIMSDLDDPFVPIESGLFVDPEESRFVIEDLLDRIDLLFEDNPNDEPAYGCALDAALKALSATGGKVSAILSALPSRGPGSLAVREGNPNFLGEKAKDIFNVDSKYYEELGKKYAISGVGLDLFLFPNTHVDLTNSGYVCQRSGGHQYFYPRFIPQRDGRTFISDFSRTCEGEIGCQAQLKVRCSTGLQVAAYYGNFFHEGWDEDPILGNVDSHSTIGVLFKYDGKLDPKLDVHFQSALLYTSSNGERRVRVTNLLASVTEQFKPAVNFVDLDATMGIIARDSITRMGEYDLKDIRERINKRLVDVFASYRQHAGSSFPANHLLMPLSLRGFIIQMLALEKSIPLRDEKLSSDSRVHFGRVINSLSPDELSLFLYPRIVGLHNLQPTDCKYSENGLFSMPTNIKASINAMEIGGVYLAFDGQKLVLWIHRQVSPLLLKDLFGEHITGFDVLDPELNELPELDTEVSKQARELIKYYSNSIGVKFLGFHIAREGIDSTCYEFQMLMVEDRIMNSFGYVDYVSHIYRLVKVQLEDQSEKTSKTKFISDHFFSATGL</sequence>
<evidence type="ECO:0000256" key="2">
    <source>
        <dbReference type="ARBA" id="ARBA00008334"/>
    </source>
</evidence>
<evidence type="ECO:0000256" key="3">
    <source>
        <dbReference type="ARBA" id="ARBA00022448"/>
    </source>
</evidence>
<feature type="domain" description="Sec23/Sec24 trunk" evidence="8">
    <location>
        <begin position="396"/>
        <end position="592"/>
    </location>
</feature>
<reference evidence="11" key="1">
    <citation type="submission" date="2014-03" db="EMBL/GenBank/DDBJ databases">
        <authorList>
            <person name="Casaregola S."/>
        </authorList>
    </citation>
    <scope>NUCLEOTIDE SEQUENCE [LARGE SCALE GENOMIC DNA]</scope>
    <source>
        <strain evidence="11">CLIB 918</strain>
    </source>
</reference>
<dbReference type="Gene3D" id="2.60.40.1670">
    <property type="entry name" value="beta-sandwich domain of Sec23/24"/>
    <property type="match status" value="1"/>
</dbReference>
<dbReference type="InterPro" id="IPR050550">
    <property type="entry name" value="SEC23_SEC24_subfamily"/>
</dbReference>
<organism evidence="11 12">
    <name type="scientific">Geotrichum candidum</name>
    <name type="common">Oospora lactis</name>
    <name type="synonym">Dipodascus geotrichum</name>
    <dbReference type="NCBI Taxonomy" id="1173061"/>
    <lineage>
        <taxon>Eukaryota</taxon>
        <taxon>Fungi</taxon>
        <taxon>Dikarya</taxon>
        <taxon>Ascomycota</taxon>
        <taxon>Saccharomycotina</taxon>
        <taxon>Dipodascomycetes</taxon>
        <taxon>Dipodascales</taxon>
        <taxon>Dipodascaceae</taxon>
        <taxon>Geotrichum</taxon>
    </lineage>
</organism>
<dbReference type="OrthoDB" id="49016at2759"/>
<dbReference type="Pfam" id="PF04811">
    <property type="entry name" value="Sec23_trunk"/>
    <property type="match status" value="1"/>
</dbReference>
<dbReference type="InterPro" id="IPR012990">
    <property type="entry name" value="Beta-sandwich_Sec23_24"/>
</dbReference>
<dbReference type="SUPFAM" id="SSF81995">
    <property type="entry name" value="beta-sandwich domain of Sec23/24"/>
    <property type="match status" value="1"/>
</dbReference>
<keyword evidence="3" id="KW-0813">Transport</keyword>
<evidence type="ECO:0000313" key="12">
    <source>
        <dbReference type="Proteomes" id="UP000242525"/>
    </source>
</evidence>
<dbReference type="Gene3D" id="2.30.30.380">
    <property type="entry name" value="Zn-finger domain of Sec23/24"/>
    <property type="match status" value="1"/>
</dbReference>
<gene>
    <name evidence="11" type="ORF">BN980_GECA06s04982g</name>
</gene>
<evidence type="ECO:0000256" key="4">
    <source>
        <dbReference type="ARBA" id="ARBA00022927"/>
    </source>
</evidence>
<comment type="subcellular location">
    <subcellularLocation>
        <location evidence="1">Golgi apparatus membrane</location>
    </subcellularLocation>
</comment>